<dbReference type="EMBL" id="JPRD01000046">
    <property type="protein sequence ID" value="KIF50926.1"/>
    <property type="molecule type" value="Genomic_DNA"/>
</dbReference>
<comment type="caution">
    <text evidence="1">The sequence shown here is derived from an EMBL/GenBank/DDBJ whole genome shotgun (WGS) entry which is preliminary data.</text>
</comment>
<proteinExistence type="predicted"/>
<accession>A0A0C1ZD50</accession>
<evidence type="ECO:0000313" key="1">
    <source>
        <dbReference type="EMBL" id="KIF50926.1"/>
    </source>
</evidence>
<organism evidence="1 2">
    <name type="scientific">Vibrio owensii CAIM 1854 = LMG 25443</name>
    <dbReference type="NCBI Taxonomy" id="1229493"/>
    <lineage>
        <taxon>Bacteria</taxon>
        <taxon>Pseudomonadati</taxon>
        <taxon>Pseudomonadota</taxon>
        <taxon>Gammaproteobacteria</taxon>
        <taxon>Vibrionales</taxon>
        <taxon>Vibrionaceae</taxon>
        <taxon>Vibrio</taxon>
    </lineage>
</organism>
<protein>
    <submittedName>
        <fullName evidence="1">Uncharacterized protein</fullName>
    </submittedName>
</protein>
<gene>
    <name evidence="1" type="ORF">H735_22570</name>
</gene>
<dbReference type="RefSeq" id="WP_020195050.1">
    <property type="nucleotide sequence ID" value="NZ_BAOH01000011.1"/>
</dbReference>
<reference evidence="1 2" key="1">
    <citation type="submission" date="2014-07" db="EMBL/GenBank/DDBJ databases">
        <title>Unique and conserved regions in Vibrio harveyi and related species in comparison with the shrimp pathogen Vibrio harveyi CAIM 1792.</title>
        <authorList>
            <person name="Espinoza-Valles I."/>
            <person name="Vora G."/>
            <person name="Leekitcharoenphon P."/>
            <person name="Ussery D."/>
            <person name="Hoj L."/>
            <person name="Gomez-Gil B."/>
        </authorList>
    </citation>
    <scope>NUCLEOTIDE SEQUENCE [LARGE SCALE GENOMIC DNA]</scope>
    <source>
        <strain evidence="2">CAIM 1854 / LMG 25443</strain>
    </source>
</reference>
<dbReference type="AlphaFoldDB" id="A0A0C1ZD50"/>
<sequence>MNQELPLDNLNITSKPCSRIGWIVEVHPEKNRVKVDFENNPFSQPIWASLGRAFTRSEIFMAIDSKLDCRISFLSEDLTIPTLVDIYMSLLEEQELVVKAKKITLHAEEEVLIGSSEAQTKFSGTDGRITTTAKHVSSSAEKIQKIQGSKVKLN</sequence>
<dbReference type="Proteomes" id="UP000031586">
    <property type="component" value="Unassembled WGS sequence"/>
</dbReference>
<name>A0A0C1ZD50_9VIBR</name>
<evidence type="ECO:0000313" key="2">
    <source>
        <dbReference type="Proteomes" id="UP000031586"/>
    </source>
</evidence>
<dbReference type="PATRIC" id="fig|1229493.5.peg.3920"/>